<dbReference type="EMBL" id="JAEUBG010001060">
    <property type="protein sequence ID" value="KAH3686975.1"/>
    <property type="molecule type" value="Genomic_DNA"/>
</dbReference>
<keyword evidence="3" id="KW-1185">Reference proteome</keyword>
<accession>A0A9P8TQ64</accession>
<comment type="caution">
    <text evidence="2">The sequence shown here is derived from an EMBL/GenBank/DDBJ whole genome shotgun (WGS) entry which is preliminary data.</text>
</comment>
<evidence type="ECO:0000256" key="1">
    <source>
        <dbReference type="SAM" id="Phobius"/>
    </source>
</evidence>
<organism evidence="2 3">
    <name type="scientific">Wickerhamomyces pijperi</name>
    <name type="common">Yeast</name>
    <name type="synonym">Pichia pijperi</name>
    <dbReference type="NCBI Taxonomy" id="599730"/>
    <lineage>
        <taxon>Eukaryota</taxon>
        <taxon>Fungi</taxon>
        <taxon>Dikarya</taxon>
        <taxon>Ascomycota</taxon>
        <taxon>Saccharomycotina</taxon>
        <taxon>Saccharomycetes</taxon>
        <taxon>Phaffomycetales</taxon>
        <taxon>Wickerhamomycetaceae</taxon>
        <taxon>Wickerhamomyces</taxon>
    </lineage>
</organism>
<evidence type="ECO:0000313" key="2">
    <source>
        <dbReference type="EMBL" id="KAH3686975.1"/>
    </source>
</evidence>
<evidence type="ECO:0000313" key="3">
    <source>
        <dbReference type="Proteomes" id="UP000774326"/>
    </source>
</evidence>
<dbReference type="Proteomes" id="UP000774326">
    <property type="component" value="Unassembled WGS sequence"/>
</dbReference>
<keyword evidence="1" id="KW-0472">Membrane</keyword>
<proteinExistence type="predicted"/>
<name>A0A9P8TQ64_WICPI</name>
<feature type="transmembrane region" description="Helical" evidence="1">
    <location>
        <begin position="12"/>
        <end position="33"/>
    </location>
</feature>
<protein>
    <submittedName>
        <fullName evidence="2">Uncharacterized protein</fullName>
    </submittedName>
</protein>
<sequence length="79" mass="8765">MSSISSNSSISFKYLPSFETTLAIISMFALDLLSQLATMMNLQNCANLRTCGCRVSCKSRFNAMFKVCKYPIFKASSKS</sequence>
<keyword evidence="1" id="KW-1133">Transmembrane helix</keyword>
<keyword evidence="1" id="KW-0812">Transmembrane</keyword>
<dbReference type="AlphaFoldDB" id="A0A9P8TQ64"/>
<reference evidence="2" key="2">
    <citation type="submission" date="2021-01" db="EMBL/GenBank/DDBJ databases">
        <authorList>
            <person name="Schikora-Tamarit M.A."/>
        </authorList>
    </citation>
    <scope>NUCLEOTIDE SEQUENCE</scope>
    <source>
        <strain evidence="2">CBS2887</strain>
    </source>
</reference>
<gene>
    <name evidence="2" type="ORF">WICPIJ_002044</name>
</gene>
<reference evidence="2" key="1">
    <citation type="journal article" date="2021" name="Open Biol.">
        <title>Shared evolutionary footprints suggest mitochondrial oxidative damage underlies multiple complex I losses in fungi.</title>
        <authorList>
            <person name="Schikora-Tamarit M.A."/>
            <person name="Marcet-Houben M."/>
            <person name="Nosek J."/>
            <person name="Gabaldon T."/>
        </authorList>
    </citation>
    <scope>NUCLEOTIDE SEQUENCE</scope>
    <source>
        <strain evidence="2">CBS2887</strain>
    </source>
</reference>